<dbReference type="AlphaFoldDB" id="A5B312"/>
<proteinExistence type="predicted"/>
<feature type="non-terminal residue" evidence="2">
    <location>
        <position position="1"/>
    </location>
</feature>
<accession>A5B312</accession>
<gene>
    <name evidence="2" type="ORF">VITISV_039984</name>
</gene>
<reference evidence="2" key="1">
    <citation type="journal article" date="2007" name="PLoS ONE">
        <title>The first genome sequence of an elite grapevine cultivar (Pinot noir Vitis vinifera L.): coping with a highly heterozygous genome.</title>
        <authorList>
            <person name="Velasco R."/>
            <person name="Zharkikh A."/>
            <person name="Troggio M."/>
            <person name="Cartwright D.A."/>
            <person name="Cestaro A."/>
            <person name="Pruss D."/>
            <person name="Pindo M."/>
            <person name="FitzGerald L.M."/>
            <person name="Vezzulli S."/>
            <person name="Reid J."/>
            <person name="Malacarne G."/>
            <person name="Iliev D."/>
            <person name="Coppola G."/>
            <person name="Wardell B."/>
            <person name="Micheletti D."/>
            <person name="Macalma T."/>
            <person name="Facci M."/>
            <person name="Mitchell J.T."/>
            <person name="Perazzolli M."/>
            <person name="Eldredge G."/>
            <person name="Gatto P."/>
            <person name="Oyzerski R."/>
            <person name="Moretto M."/>
            <person name="Gutin N."/>
            <person name="Stefanini M."/>
            <person name="Chen Y."/>
            <person name="Segala C."/>
            <person name="Davenport C."/>
            <person name="Dematte L."/>
            <person name="Mraz A."/>
            <person name="Battilana J."/>
            <person name="Stormo K."/>
            <person name="Costa F."/>
            <person name="Tao Q."/>
            <person name="Si-Ammour A."/>
            <person name="Harkins T."/>
            <person name="Lackey A."/>
            <person name="Perbost C."/>
            <person name="Taillon B."/>
            <person name="Stella A."/>
            <person name="Solovyev V."/>
            <person name="Fawcett J.A."/>
            <person name="Sterck L."/>
            <person name="Vandepoele K."/>
            <person name="Grando S.M."/>
            <person name="Toppo S."/>
            <person name="Moser C."/>
            <person name="Lanchbury J."/>
            <person name="Bogden R."/>
            <person name="Skolnick M."/>
            <person name="Sgaramella V."/>
            <person name="Bhatnagar S.K."/>
            <person name="Fontana P."/>
            <person name="Gutin A."/>
            <person name="Van de Peer Y."/>
            <person name="Salamini F."/>
            <person name="Viola R."/>
        </authorList>
    </citation>
    <scope>NUCLEOTIDE SEQUENCE</scope>
</reference>
<dbReference type="EMBL" id="AM444851">
    <property type="protein sequence ID" value="CAN65176.1"/>
    <property type="molecule type" value="Genomic_DNA"/>
</dbReference>
<evidence type="ECO:0000313" key="2">
    <source>
        <dbReference type="EMBL" id="CAN65176.1"/>
    </source>
</evidence>
<evidence type="ECO:0000256" key="1">
    <source>
        <dbReference type="SAM" id="MobiDB-lite"/>
    </source>
</evidence>
<sequence>PKDYKGKMIYTLELNAPHFQKPYYFFPSKQSKKDTRELKTTLSSSPFPHKAQATPIMPL</sequence>
<name>A5B312_VITVI</name>
<organism evidence="2">
    <name type="scientific">Vitis vinifera</name>
    <name type="common">Grape</name>
    <dbReference type="NCBI Taxonomy" id="29760"/>
    <lineage>
        <taxon>Eukaryota</taxon>
        <taxon>Viridiplantae</taxon>
        <taxon>Streptophyta</taxon>
        <taxon>Embryophyta</taxon>
        <taxon>Tracheophyta</taxon>
        <taxon>Spermatophyta</taxon>
        <taxon>Magnoliopsida</taxon>
        <taxon>eudicotyledons</taxon>
        <taxon>Gunneridae</taxon>
        <taxon>Pentapetalae</taxon>
        <taxon>rosids</taxon>
        <taxon>Vitales</taxon>
        <taxon>Vitaceae</taxon>
        <taxon>Viteae</taxon>
        <taxon>Vitis</taxon>
    </lineage>
</organism>
<feature type="region of interest" description="Disordered" evidence="1">
    <location>
        <begin position="30"/>
        <end position="59"/>
    </location>
</feature>
<protein>
    <submittedName>
        <fullName evidence="2">Uncharacterized protein</fullName>
    </submittedName>
</protein>